<accession>A0A655A971</accession>
<gene>
    <name evidence="2" type="ORF">ERS027659_01195</name>
    <name evidence="3" type="ORF">ERS027661_03267</name>
</gene>
<reference evidence="4 5" key="1">
    <citation type="submission" date="2015-03" db="EMBL/GenBank/DDBJ databases">
        <authorList>
            <consortium name="Pathogen Informatics"/>
        </authorList>
    </citation>
    <scope>NUCLEOTIDE SEQUENCE [LARGE SCALE GENOMIC DNA]</scope>
    <source>
        <strain evidence="2 5">Bir 185</strain>
        <strain evidence="3 4">Bir 187</strain>
    </source>
</reference>
<evidence type="ECO:0000313" key="5">
    <source>
        <dbReference type="Proteomes" id="UP000050164"/>
    </source>
</evidence>
<dbReference type="EMBL" id="CNFT01000205">
    <property type="protein sequence ID" value="CKR34761.1"/>
    <property type="molecule type" value="Genomic_DNA"/>
</dbReference>
<organism evidence="3 4">
    <name type="scientific">Mycobacterium tuberculosis</name>
    <dbReference type="NCBI Taxonomy" id="1773"/>
    <lineage>
        <taxon>Bacteria</taxon>
        <taxon>Bacillati</taxon>
        <taxon>Actinomycetota</taxon>
        <taxon>Actinomycetes</taxon>
        <taxon>Mycobacteriales</taxon>
        <taxon>Mycobacteriaceae</taxon>
        <taxon>Mycobacterium</taxon>
        <taxon>Mycobacterium tuberculosis complex</taxon>
    </lineage>
</organism>
<dbReference type="Proteomes" id="UP000050164">
    <property type="component" value="Unassembled WGS sequence"/>
</dbReference>
<feature type="region of interest" description="Disordered" evidence="1">
    <location>
        <begin position="239"/>
        <end position="280"/>
    </location>
</feature>
<evidence type="ECO:0000313" key="4">
    <source>
        <dbReference type="Proteomes" id="UP000049023"/>
    </source>
</evidence>
<dbReference type="AlphaFoldDB" id="A0A655A971"/>
<evidence type="ECO:0000313" key="2">
    <source>
        <dbReference type="EMBL" id="CKR34761.1"/>
    </source>
</evidence>
<sequence length="331" mass="36461">MRDGTFAHLGDHLLDPAARVCREPGDVLPGQTGDVLLQLDAQQRTPIAGKVGQFDPSVLDLRAQRDGVFRLRLTPLPQDRAPLLAQRVDPCPPTGALCIAIEPPRDHQKPGFPRTQHVSPRDSRIGELFLDGGDQVVQVWLAQLRCGGRANPGHPGVAGRARGQPVAVTGKHVTPAAVHVDLGHHSYHRIGVLRGGVQQHAIGFGQRGCRGNNEHHRHRRIAGSQLCRLDEPTLRQPFGQCRAHTANPGQPRTGHQHHLAAVDDRQTQPGKPRRDRCHQLVHPGRVITSRADHDDFRYRCRGMPPASDHSRRDPRAISAPHVRCMSPLSRL</sequence>
<dbReference type="EMBL" id="CNFU01000826">
    <property type="protein sequence ID" value="CKS57926.1"/>
    <property type="molecule type" value="Genomic_DNA"/>
</dbReference>
<proteinExistence type="predicted"/>
<dbReference type="Proteomes" id="UP000049023">
    <property type="component" value="Unassembled WGS sequence"/>
</dbReference>
<evidence type="ECO:0000313" key="3">
    <source>
        <dbReference type="EMBL" id="CKS57926.1"/>
    </source>
</evidence>
<protein>
    <submittedName>
        <fullName evidence="3">Uncharacterized protein</fullName>
    </submittedName>
</protein>
<name>A0A655A971_MYCTX</name>
<evidence type="ECO:0000256" key="1">
    <source>
        <dbReference type="SAM" id="MobiDB-lite"/>
    </source>
</evidence>